<name>A0A6G1BL83_9ORYZ</name>
<dbReference type="AlphaFoldDB" id="A0A6G1BL83"/>
<dbReference type="Proteomes" id="UP000479710">
    <property type="component" value="Unassembled WGS sequence"/>
</dbReference>
<reference evidence="1 2" key="1">
    <citation type="submission" date="2019-11" db="EMBL/GenBank/DDBJ databases">
        <title>Whole genome sequence of Oryza granulata.</title>
        <authorList>
            <person name="Li W."/>
        </authorList>
    </citation>
    <scope>NUCLEOTIDE SEQUENCE [LARGE SCALE GENOMIC DNA]</scope>
    <source>
        <strain evidence="2">cv. Menghai</strain>
        <tissue evidence="1">Leaf</tissue>
    </source>
</reference>
<proteinExistence type="predicted"/>
<accession>A0A6G1BL83</accession>
<keyword evidence="2" id="KW-1185">Reference proteome</keyword>
<gene>
    <name evidence="1" type="ORF">E2562_010871</name>
</gene>
<evidence type="ECO:0000313" key="1">
    <source>
        <dbReference type="EMBL" id="KAF0888183.1"/>
    </source>
</evidence>
<sequence length="118" mass="12920">MLPKENIVAFTRRLLLQAIYRSKRTASYAEDHDAEGATSHGAVYLVFRPHVPSFSVTSLSIRGLDTLALSPSSPQVDAMVCMDNDANKKTDIDYSGGREVTVSYSGKQLATGPRSTRR</sequence>
<protein>
    <submittedName>
        <fullName evidence="1">Uncharacterized protein</fullName>
    </submittedName>
</protein>
<comment type="caution">
    <text evidence="1">The sequence shown here is derived from an EMBL/GenBank/DDBJ whole genome shotgun (WGS) entry which is preliminary data.</text>
</comment>
<evidence type="ECO:0000313" key="2">
    <source>
        <dbReference type="Proteomes" id="UP000479710"/>
    </source>
</evidence>
<dbReference type="EMBL" id="SPHZ02000012">
    <property type="protein sequence ID" value="KAF0888183.1"/>
    <property type="molecule type" value="Genomic_DNA"/>
</dbReference>
<organism evidence="1 2">
    <name type="scientific">Oryza meyeriana var. granulata</name>
    <dbReference type="NCBI Taxonomy" id="110450"/>
    <lineage>
        <taxon>Eukaryota</taxon>
        <taxon>Viridiplantae</taxon>
        <taxon>Streptophyta</taxon>
        <taxon>Embryophyta</taxon>
        <taxon>Tracheophyta</taxon>
        <taxon>Spermatophyta</taxon>
        <taxon>Magnoliopsida</taxon>
        <taxon>Liliopsida</taxon>
        <taxon>Poales</taxon>
        <taxon>Poaceae</taxon>
        <taxon>BOP clade</taxon>
        <taxon>Oryzoideae</taxon>
        <taxon>Oryzeae</taxon>
        <taxon>Oryzinae</taxon>
        <taxon>Oryza</taxon>
        <taxon>Oryza meyeriana</taxon>
    </lineage>
</organism>
<dbReference type="OrthoDB" id="718341at2759"/>